<name>A0ABN2LYG5_9MICO</name>
<accession>A0ABN2LYG5</accession>
<keyword evidence="2" id="KW-1185">Reference proteome</keyword>
<gene>
    <name evidence="1" type="ORF">GCM10009811_28320</name>
</gene>
<dbReference type="EMBL" id="BAAAPO010000042">
    <property type="protein sequence ID" value="GAA1802940.1"/>
    <property type="molecule type" value="Genomic_DNA"/>
</dbReference>
<organism evidence="1 2">
    <name type="scientific">Nostocoides veronense</name>
    <dbReference type="NCBI Taxonomy" id="330836"/>
    <lineage>
        <taxon>Bacteria</taxon>
        <taxon>Bacillati</taxon>
        <taxon>Actinomycetota</taxon>
        <taxon>Actinomycetes</taxon>
        <taxon>Micrococcales</taxon>
        <taxon>Intrasporangiaceae</taxon>
        <taxon>Nostocoides</taxon>
    </lineage>
</organism>
<comment type="caution">
    <text evidence="1">The sequence shown here is derived from an EMBL/GenBank/DDBJ whole genome shotgun (WGS) entry which is preliminary data.</text>
</comment>
<reference evidence="1 2" key="1">
    <citation type="journal article" date="2019" name="Int. J. Syst. Evol. Microbiol.">
        <title>The Global Catalogue of Microorganisms (GCM) 10K type strain sequencing project: providing services to taxonomists for standard genome sequencing and annotation.</title>
        <authorList>
            <consortium name="The Broad Institute Genomics Platform"/>
            <consortium name="The Broad Institute Genome Sequencing Center for Infectious Disease"/>
            <person name="Wu L."/>
            <person name="Ma J."/>
        </authorList>
    </citation>
    <scope>NUCLEOTIDE SEQUENCE [LARGE SCALE GENOMIC DNA]</scope>
    <source>
        <strain evidence="1 2">JCM 15592</strain>
    </source>
</reference>
<evidence type="ECO:0000313" key="2">
    <source>
        <dbReference type="Proteomes" id="UP001499938"/>
    </source>
</evidence>
<evidence type="ECO:0000313" key="1">
    <source>
        <dbReference type="EMBL" id="GAA1802940.1"/>
    </source>
</evidence>
<protein>
    <submittedName>
        <fullName evidence="1">Uncharacterized protein</fullName>
    </submittedName>
</protein>
<proteinExistence type="predicted"/>
<dbReference type="Proteomes" id="UP001499938">
    <property type="component" value="Unassembled WGS sequence"/>
</dbReference>
<sequence>MYPQASHSRLAPPTVRGMDNCQVLVDTAAEYQDRYAAQAHVAKQQEATLAALIAACKEATGLETDNPESLVAGVQALANALRDDNRLDKLCREYGIRDEADMLLLSALPDLASQRALAERLAGR</sequence>